<name>A0A830HXQ4_9CHLO</name>
<feature type="compositionally biased region" description="Basic and acidic residues" evidence="1">
    <location>
        <begin position="78"/>
        <end position="87"/>
    </location>
</feature>
<evidence type="ECO:0008006" key="4">
    <source>
        <dbReference type="Google" id="ProtNLM"/>
    </source>
</evidence>
<feature type="region of interest" description="Disordered" evidence="1">
    <location>
        <begin position="701"/>
        <end position="746"/>
    </location>
</feature>
<comment type="caution">
    <text evidence="2">The sequence shown here is derived from an EMBL/GenBank/DDBJ whole genome shotgun (WGS) entry which is preliminary data.</text>
</comment>
<dbReference type="Proteomes" id="UP000660262">
    <property type="component" value="Unassembled WGS sequence"/>
</dbReference>
<evidence type="ECO:0000313" key="3">
    <source>
        <dbReference type="Proteomes" id="UP000660262"/>
    </source>
</evidence>
<organism evidence="2 3">
    <name type="scientific">Pycnococcus provasolii</name>
    <dbReference type="NCBI Taxonomy" id="41880"/>
    <lineage>
        <taxon>Eukaryota</taxon>
        <taxon>Viridiplantae</taxon>
        <taxon>Chlorophyta</taxon>
        <taxon>Pseudoscourfieldiophyceae</taxon>
        <taxon>Pseudoscourfieldiales</taxon>
        <taxon>Pycnococcaceae</taxon>
        <taxon>Pycnococcus</taxon>
    </lineage>
</organism>
<dbReference type="AlphaFoldDB" id="A0A830HXQ4"/>
<gene>
    <name evidence="2" type="ORF">PPROV_001010300</name>
</gene>
<keyword evidence="3" id="KW-1185">Reference proteome</keyword>
<evidence type="ECO:0000313" key="2">
    <source>
        <dbReference type="EMBL" id="GHP11375.1"/>
    </source>
</evidence>
<dbReference type="OrthoDB" id="119028at2759"/>
<feature type="compositionally biased region" description="Acidic residues" evidence="1">
    <location>
        <begin position="721"/>
        <end position="746"/>
    </location>
</feature>
<proteinExistence type="predicted"/>
<feature type="region of interest" description="Disordered" evidence="1">
    <location>
        <begin position="66"/>
        <end position="90"/>
    </location>
</feature>
<dbReference type="EMBL" id="BNJQ01000034">
    <property type="protein sequence ID" value="GHP11375.1"/>
    <property type="molecule type" value="Genomic_DNA"/>
</dbReference>
<evidence type="ECO:0000256" key="1">
    <source>
        <dbReference type="SAM" id="MobiDB-lite"/>
    </source>
</evidence>
<protein>
    <recommendedName>
        <fullName evidence="4">SWIM-type domain-containing protein</fullName>
    </recommendedName>
</protein>
<reference evidence="2" key="1">
    <citation type="submission" date="2020-10" db="EMBL/GenBank/DDBJ databases">
        <title>Unveiling of a novel bifunctional photoreceptor, Dualchrome1, isolated from a cosmopolitan green alga.</title>
        <authorList>
            <person name="Suzuki S."/>
            <person name="Kawachi M."/>
        </authorList>
    </citation>
    <scope>NUCLEOTIDE SEQUENCE</scope>
    <source>
        <strain evidence="2">NIES 2893</strain>
    </source>
</reference>
<accession>A0A830HXQ4</accession>
<sequence>MVATTRAGRAVHLALKMPSPVKIKAVVSRKKKRVTFGPSEDAATSKKRKTKAAGVMEGLDELARAASASTSANGGAEDSGKKETAEKKRIRSTNKSEFVVVARVKYSGSNYDEPFLKLKHASVHTLTKGQDYYKKNRDYVQHYMCLHNKVGCGFKGKLVHVKETDEVIVSVCGLHDLDAHNKRTAQNGMTSVQKDYVKSKTRSKVHPETIRDRMLEESPSKNLGAGGYPTLTTIQNFVRKMAQTRTKEEAFGNTLAELRDFCETHSVVPNDDDETFVVAYDFTDESEFKIFLSTRRLLKCMVEQASRGCGVILLCIDATYKINLEKRPVIPCGTVDWDMGYHEVGYCIFSDTAENHTHFEFASSAIWKGLKICHNFTLAGLTLMNMNDNAAAIRNGNDDAVKALPIDERPVKVMQETCYCHFKGPVGALAKNKDKIVKQRRYERMADDCRALHQVPAGLAAYVITVLFALLMAKWRSKGEHTWRANRKLKKWLARRLFTFNTFTDELVSMIRTRSRVEAQRKWPDSPTITAADWRTAQAYVKTTRDSFVSVQSARRPSAVLYPTREFHSNLVQKVLSDPEVTHPQYVRGKANPLFTAELQRRAEKKARKYEEAFLNDDDAILKSMTFDKAIKLLRSFHLVEEMPNEQKICEYIQYTCTCHGKLGIKHKFGFQCTRKCKHVLARALRDGLFTVPPDMKLGVVAKPKSAGGRAKRAGKALEPESSESEEEDDGFSECSSDDSGEDDIE</sequence>